<feature type="compositionally biased region" description="Basic residues" evidence="1">
    <location>
        <begin position="36"/>
        <end position="45"/>
    </location>
</feature>
<protein>
    <submittedName>
        <fullName evidence="3">MgtE intracellular N domain protein</fullName>
    </submittedName>
</protein>
<feature type="region of interest" description="Disordered" evidence="1">
    <location>
        <begin position="223"/>
        <end position="251"/>
    </location>
</feature>
<evidence type="ECO:0000313" key="3">
    <source>
        <dbReference type="EMBL" id="SLN57906.1"/>
    </source>
</evidence>
<evidence type="ECO:0000313" key="4">
    <source>
        <dbReference type="Proteomes" id="UP000193570"/>
    </source>
</evidence>
<feature type="domain" description="Magnesium transporter MgtE intracellular" evidence="2">
    <location>
        <begin position="150"/>
        <end position="212"/>
    </location>
</feature>
<gene>
    <name evidence="3" type="ORF">ROJ8625_02905</name>
</gene>
<accession>A0A1X6ZPX9</accession>
<dbReference type="EMBL" id="FWFK01000005">
    <property type="protein sequence ID" value="SLN57906.1"/>
    <property type="molecule type" value="Genomic_DNA"/>
</dbReference>
<name>A0A1X6ZPX9_9RHOB</name>
<dbReference type="Proteomes" id="UP000193570">
    <property type="component" value="Unassembled WGS sequence"/>
</dbReference>
<organism evidence="3 4">
    <name type="scientific">Roseivivax jejudonensis</name>
    <dbReference type="NCBI Taxonomy" id="1529041"/>
    <lineage>
        <taxon>Bacteria</taxon>
        <taxon>Pseudomonadati</taxon>
        <taxon>Pseudomonadota</taxon>
        <taxon>Alphaproteobacteria</taxon>
        <taxon>Rhodobacterales</taxon>
        <taxon>Roseobacteraceae</taxon>
        <taxon>Roseivivax</taxon>
    </lineage>
</organism>
<reference evidence="3 4" key="1">
    <citation type="submission" date="2017-03" db="EMBL/GenBank/DDBJ databases">
        <authorList>
            <person name="Afonso C.L."/>
            <person name="Miller P.J."/>
            <person name="Scott M.A."/>
            <person name="Spackman E."/>
            <person name="Goraichik I."/>
            <person name="Dimitrov K.M."/>
            <person name="Suarez D.L."/>
            <person name="Swayne D.E."/>
        </authorList>
    </citation>
    <scope>NUCLEOTIDE SEQUENCE [LARGE SCALE GENOMIC DNA]</scope>
    <source>
        <strain evidence="3 4">CECT 8625</strain>
    </source>
</reference>
<dbReference type="AlphaFoldDB" id="A0A1X6ZPX9"/>
<dbReference type="InterPro" id="IPR006668">
    <property type="entry name" value="Mg_transptr_MgtE_intracell_dom"/>
</dbReference>
<feature type="compositionally biased region" description="Polar residues" evidence="1">
    <location>
        <begin position="233"/>
        <end position="243"/>
    </location>
</feature>
<feature type="region of interest" description="Disordered" evidence="1">
    <location>
        <begin position="1"/>
        <end position="45"/>
    </location>
</feature>
<evidence type="ECO:0000256" key="1">
    <source>
        <dbReference type="SAM" id="MobiDB-lite"/>
    </source>
</evidence>
<dbReference type="RefSeq" id="WP_234984277.1">
    <property type="nucleotide sequence ID" value="NZ_FWFK01000005.1"/>
</dbReference>
<evidence type="ECO:0000259" key="2">
    <source>
        <dbReference type="Pfam" id="PF03448"/>
    </source>
</evidence>
<keyword evidence="4" id="KW-1185">Reference proteome</keyword>
<sequence length="251" mass="26270">MTRAQPRSAAVGARQRMSSAPPSKMSRAAAGLSPRRPGRATGVRRRRGRGALALIGGLLIASALLRAGGGVDRLTAWAEEGEPTAPTEAADPTPDAAALLDALDAREARIDARERDLLLRMQALRVAEEEIGERLQALEAAESKLRATLDVARTAAETDITQLTDVYARMKPKQAAALFEEMDPGFAAGFLARMDPEPAAAIMAGLTSDKAYLISVVLAGRNADVPRPAPDQAQDTSGTTDPVASTPGPDG</sequence>
<dbReference type="SUPFAM" id="SSF158791">
    <property type="entry name" value="MgtE N-terminal domain-like"/>
    <property type="match status" value="1"/>
</dbReference>
<proteinExistence type="predicted"/>
<dbReference type="Pfam" id="PF03448">
    <property type="entry name" value="MgtE_N"/>
    <property type="match status" value="1"/>
</dbReference>